<dbReference type="PANTHER" id="PTHR33525">
    <property type="match status" value="1"/>
</dbReference>
<reference evidence="3" key="2">
    <citation type="submission" date="2014-11" db="EMBL/GenBank/DDBJ databases">
        <title>Draft genome sequence of Hydrogenophaga intermedia S1.</title>
        <authorList>
            <person name="Gan H.M."/>
            <person name="Chew T.H."/>
            <person name="Stolz A."/>
        </authorList>
    </citation>
    <scope>NUCLEOTIDE SEQUENCE [LARGE SCALE GENOMIC DNA]</scope>
    <source>
        <strain evidence="3">S1</strain>
    </source>
</reference>
<dbReference type="PANTHER" id="PTHR33525:SF6">
    <property type="entry name" value="HDOD DOMAIN-CONTAINING PROTEIN"/>
    <property type="match status" value="1"/>
</dbReference>
<dbReference type="EMBL" id="CCAE010000011">
    <property type="protein sequence ID" value="CDN87460.1"/>
    <property type="molecule type" value="Genomic_DNA"/>
</dbReference>
<dbReference type="SUPFAM" id="SSF109604">
    <property type="entry name" value="HD-domain/PDEase-like"/>
    <property type="match status" value="1"/>
</dbReference>
<dbReference type="AlphaFoldDB" id="A0A1L1PD77"/>
<dbReference type="Pfam" id="PF08668">
    <property type="entry name" value="HDOD"/>
    <property type="match status" value="1"/>
</dbReference>
<proteinExistence type="predicted"/>
<keyword evidence="3" id="KW-1185">Reference proteome</keyword>
<accession>A0A1L1PD77</accession>
<evidence type="ECO:0000313" key="3">
    <source>
        <dbReference type="Proteomes" id="UP000028878"/>
    </source>
</evidence>
<sequence length="275" mass="29774">MELEALLNYPGALPAMSRTVADLMSEMNKDDPSPKRVAELVGQDPSLTTRVLRLSNSSFFRASRKIGSAEEAVAMLGMTHVRSLVMAAALGSSFKNVPGVNLPQFWRYSLRVADISKSLAAVLRQQEANAYTAGLIHAIGDLVMHIAMPDDIGPLDMGTPPLDLQRAQAERNRFGYTYAEVGAGMVERWNFPTAIVSALKHQTAPFDGDVYDPLAGILHLASWRARAEEIQLDDGGLAATFPDMVGLTLGLDLGSVLGKDPAEWEFTDVLSAFLD</sequence>
<name>A0A1L1PD77_HYDIT</name>
<feature type="domain" description="HDOD" evidence="1">
    <location>
        <begin position="13"/>
        <end position="205"/>
    </location>
</feature>
<organism evidence="2 3">
    <name type="scientific">Hydrogenophaga intermedia</name>
    <dbReference type="NCBI Taxonomy" id="65786"/>
    <lineage>
        <taxon>Bacteria</taxon>
        <taxon>Pseudomonadati</taxon>
        <taxon>Pseudomonadota</taxon>
        <taxon>Betaproteobacteria</taxon>
        <taxon>Burkholderiales</taxon>
        <taxon>Comamonadaceae</taxon>
        <taxon>Hydrogenophaga</taxon>
    </lineage>
</organism>
<dbReference type="InterPro" id="IPR052340">
    <property type="entry name" value="RNase_Y/CdgJ"/>
</dbReference>
<dbReference type="Gene3D" id="1.10.3210.10">
    <property type="entry name" value="Hypothetical protein af1432"/>
    <property type="match status" value="1"/>
</dbReference>
<dbReference type="Proteomes" id="UP000028878">
    <property type="component" value="Unassembled WGS sequence"/>
</dbReference>
<gene>
    <name evidence="2" type="ORF">BN948_01882</name>
</gene>
<dbReference type="InterPro" id="IPR013976">
    <property type="entry name" value="HDOD"/>
</dbReference>
<protein>
    <submittedName>
        <fullName evidence="2">Putative signal transduction protein</fullName>
    </submittedName>
</protein>
<evidence type="ECO:0000313" key="2">
    <source>
        <dbReference type="EMBL" id="CDN87460.1"/>
    </source>
</evidence>
<reference evidence="3" key="1">
    <citation type="submission" date="2014-02" db="EMBL/GenBank/DDBJ databases">
        <authorList>
            <person name="Gan H."/>
        </authorList>
    </citation>
    <scope>NUCLEOTIDE SEQUENCE [LARGE SCALE GENOMIC DNA]</scope>
    <source>
        <strain evidence="3">S1</strain>
    </source>
</reference>
<dbReference type="RefSeq" id="WP_009518606.1">
    <property type="nucleotide sequence ID" value="NZ_CCAE010000011.1"/>
</dbReference>
<evidence type="ECO:0000259" key="1">
    <source>
        <dbReference type="PROSITE" id="PS51833"/>
    </source>
</evidence>
<dbReference type="PROSITE" id="PS51833">
    <property type="entry name" value="HDOD"/>
    <property type="match status" value="1"/>
</dbReference>